<evidence type="ECO:0000256" key="8">
    <source>
        <dbReference type="ARBA" id="ARBA00022734"/>
    </source>
</evidence>
<keyword evidence="9 16" id="KW-0547">Nucleotide-binding</keyword>
<evidence type="ECO:0000256" key="12">
    <source>
        <dbReference type="ARBA" id="ARBA00022989"/>
    </source>
</evidence>
<keyword evidence="12 18" id="KW-1133">Transmembrane helix</keyword>
<dbReference type="OMA" id="PIAGNIE"/>
<proteinExistence type="inferred from homology"/>
<dbReference type="GO" id="GO:0004672">
    <property type="term" value="F:protein kinase activity"/>
    <property type="evidence" value="ECO:0007669"/>
    <property type="project" value="InterPro"/>
</dbReference>
<evidence type="ECO:0000256" key="9">
    <source>
        <dbReference type="ARBA" id="ARBA00022741"/>
    </source>
</evidence>
<evidence type="ECO:0000256" key="7">
    <source>
        <dbReference type="ARBA" id="ARBA00022729"/>
    </source>
</evidence>
<evidence type="ECO:0000256" key="4">
    <source>
        <dbReference type="ARBA" id="ARBA00022475"/>
    </source>
</evidence>
<dbReference type="PROSITE" id="PS00108">
    <property type="entry name" value="PROTEIN_KINASE_ST"/>
    <property type="match status" value="1"/>
</dbReference>
<evidence type="ECO:0000256" key="3">
    <source>
        <dbReference type="ARBA" id="ARBA00010217"/>
    </source>
</evidence>
<evidence type="ECO:0000256" key="17">
    <source>
        <dbReference type="SAM" id="MobiDB-lite"/>
    </source>
</evidence>
<dbReference type="InterPro" id="IPR050528">
    <property type="entry name" value="L-type_Lectin-RKs"/>
</dbReference>
<name>A0A8T2SSB9_CERRI</name>
<keyword evidence="5" id="KW-0808">Transferase</keyword>
<comment type="caution">
    <text evidence="20">The sequence shown here is derived from an EMBL/GenBank/DDBJ whole genome shotgun (WGS) entry which is preliminary data.</text>
</comment>
<dbReference type="OrthoDB" id="2014828at2759"/>
<dbReference type="FunFam" id="1.10.510.10:FF:000240">
    <property type="entry name" value="Lectin-domain containing receptor kinase A4.3"/>
    <property type="match status" value="1"/>
</dbReference>
<dbReference type="GO" id="GO:0005886">
    <property type="term" value="C:plasma membrane"/>
    <property type="evidence" value="ECO:0007669"/>
    <property type="project" value="UniProtKB-SubCell"/>
</dbReference>
<feature type="region of interest" description="Disordered" evidence="17">
    <location>
        <begin position="279"/>
        <end position="306"/>
    </location>
</feature>
<keyword evidence="14" id="KW-0675">Receptor</keyword>
<feature type="domain" description="Protein kinase" evidence="19">
    <location>
        <begin position="383"/>
        <end position="662"/>
    </location>
</feature>
<keyword evidence="11 16" id="KW-0067">ATP-binding</keyword>
<dbReference type="CDD" id="cd14066">
    <property type="entry name" value="STKc_IRAK"/>
    <property type="match status" value="1"/>
</dbReference>
<dbReference type="InterPro" id="IPR000719">
    <property type="entry name" value="Prot_kinase_dom"/>
</dbReference>
<keyword evidence="6 18" id="KW-0812">Transmembrane</keyword>
<dbReference type="SUPFAM" id="SSF56112">
    <property type="entry name" value="Protein kinase-like (PK-like)"/>
    <property type="match status" value="1"/>
</dbReference>
<comment type="similarity">
    <text evidence="3">In the C-terminal section; belongs to the protein kinase superfamily. Ser/Thr protein kinase family.</text>
</comment>
<keyword evidence="4" id="KW-1003">Cell membrane</keyword>
<reference evidence="20" key="1">
    <citation type="submission" date="2021-08" db="EMBL/GenBank/DDBJ databases">
        <title>WGS assembly of Ceratopteris richardii.</title>
        <authorList>
            <person name="Marchant D.B."/>
            <person name="Chen G."/>
            <person name="Jenkins J."/>
            <person name="Shu S."/>
            <person name="Leebens-Mack J."/>
            <person name="Grimwood J."/>
            <person name="Schmutz J."/>
            <person name="Soltis P."/>
            <person name="Soltis D."/>
            <person name="Chen Z.-H."/>
        </authorList>
    </citation>
    <scope>NUCLEOTIDE SEQUENCE</scope>
    <source>
        <strain evidence="20">Whitten #5841</strain>
        <tissue evidence="20">Leaf</tissue>
    </source>
</reference>
<keyword evidence="10" id="KW-0418">Kinase</keyword>
<dbReference type="PANTHER" id="PTHR27007">
    <property type="match status" value="1"/>
</dbReference>
<dbReference type="FunFam" id="3.30.200.20:FF:000178">
    <property type="entry name" value="serine/threonine-protein kinase PBS1-like"/>
    <property type="match status" value="1"/>
</dbReference>
<dbReference type="Proteomes" id="UP000825935">
    <property type="component" value="Chromosome 18"/>
</dbReference>
<keyword evidence="7" id="KW-0732">Signal</keyword>
<dbReference type="InterPro" id="IPR000985">
    <property type="entry name" value="Lectin_LegA_CS"/>
</dbReference>
<evidence type="ECO:0000256" key="2">
    <source>
        <dbReference type="ARBA" id="ARBA00008536"/>
    </source>
</evidence>
<evidence type="ECO:0000256" key="13">
    <source>
        <dbReference type="ARBA" id="ARBA00023136"/>
    </source>
</evidence>
<dbReference type="Pfam" id="PF00069">
    <property type="entry name" value="Pkinase"/>
    <property type="match status" value="1"/>
</dbReference>
<evidence type="ECO:0000256" key="5">
    <source>
        <dbReference type="ARBA" id="ARBA00022679"/>
    </source>
</evidence>
<evidence type="ECO:0000256" key="16">
    <source>
        <dbReference type="PROSITE-ProRule" id="PRU10141"/>
    </source>
</evidence>
<dbReference type="SMART" id="SM00220">
    <property type="entry name" value="S_TKc"/>
    <property type="match status" value="1"/>
</dbReference>
<dbReference type="PROSITE" id="PS50011">
    <property type="entry name" value="PROTEIN_KINASE_DOM"/>
    <property type="match status" value="1"/>
</dbReference>
<dbReference type="InterPro" id="IPR001220">
    <property type="entry name" value="Legume_lectin_dom"/>
</dbReference>
<comment type="similarity">
    <text evidence="2">In the N-terminal section; belongs to the leguminous lectin family.</text>
</comment>
<evidence type="ECO:0000313" key="21">
    <source>
        <dbReference type="Proteomes" id="UP000825935"/>
    </source>
</evidence>
<evidence type="ECO:0000256" key="10">
    <source>
        <dbReference type="ARBA" id="ARBA00022777"/>
    </source>
</evidence>
<comment type="subcellular location">
    <subcellularLocation>
        <location evidence="1">Cell membrane</location>
        <topology evidence="1">Single-pass type I membrane protein</topology>
    </subcellularLocation>
</comment>
<evidence type="ECO:0000256" key="11">
    <source>
        <dbReference type="ARBA" id="ARBA00022840"/>
    </source>
</evidence>
<feature type="binding site" evidence="16">
    <location>
        <position position="411"/>
    </location>
    <ligand>
        <name>ATP</name>
        <dbReference type="ChEBI" id="CHEBI:30616"/>
    </ligand>
</feature>
<protein>
    <recommendedName>
        <fullName evidence="19">Protein kinase domain-containing protein</fullName>
    </recommendedName>
</protein>
<evidence type="ECO:0000259" key="19">
    <source>
        <dbReference type="PROSITE" id="PS50011"/>
    </source>
</evidence>
<dbReference type="GO" id="GO:0002229">
    <property type="term" value="P:defense response to oomycetes"/>
    <property type="evidence" value="ECO:0007669"/>
    <property type="project" value="UniProtKB-ARBA"/>
</dbReference>
<sequence length="713" mass="77740">MLCFRKEVPKMKFGCVSPVLSLLPIVPCLAILAVGLEFQYPSMGTANDGTLQRAGNVSFNPSYAELTWNEGDPKLSAGRLYRTDNLTLWDSATNQVISFNTSFSFSIAPSTTAYHGDGLTFFLLDPINRDLRSGDESKGGTLGLLQVTAPANETAPNPGFFAVEFDTFQNSFDPNGNHVGIDINSLASVAFASLSFSLAPSSTVMCWIDYSNRTTMLEVYVSNTSDTKPESPLLSHSVQMSKILPEKVIIGFSAATGANAEYHRISSWNFSSTEIGATNKSTPAVPSGIPSPTSSNGIPSPNSSNSTGSKLPALIGGLVSAFALICFTCLTILLLRKRRRRHRRLDGPVSEDVDLSGLPSDSNEAFGIQRYNYRELRDATHNFSEDFLLGEGGGGSVYRGSLSNQGEVAVKRVTRASKEGAKEFVAEVSIISRIRHRNLVQLKGWCREKNNLLIVYEYLKNGSLDRHLFKANSSSSLHWSQRYSIVCGLGSGLKYLHEECDQVIVHRDIKASNVMLDENFNAKLGDFGLARQIKQGLEGHTTVFAGTLGYMAPETFGTGRATTKSDVYSFGIVLLEVVCGRRPIDSTLPLQNDNSLLNWVWELHSQGALKDACDVRLKEFDEAQLIRTLLVGLACAHPDPNCRPSIHDAVDALNGRTPSPEVPSSKPMMQFIHVPSMSSMFTSSVASSSTTDSYTTDSCERPFVTVRKSDYSV</sequence>
<feature type="transmembrane region" description="Helical" evidence="18">
    <location>
        <begin position="311"/>
        <end position="335"/>
    </location>
</feature>
<keyword evidence="15" id="KW-0325">Glycoprotein</keyword>
<dbReference type="Pfam" id="PF00139">
    <property type="entry name" value="Lectin_legB"/>
    <property type="match status" value="1"/>
</dbReference>
<dbReference type="GO" id="GO:0030246">
    <property type="term" value="F:carbohydrate binding"/>
    <property type="evidence" value="ECO:0007669"/>
    <property type="project" value="UniProtKB-KW"/>
</dbReference>
<dbReference type="Gene3D" id="2.60.120.200">
    <property type="match status" value="1"/>
</dbReference>
<evidence type="ECO:0000256" key="15">
    <source>
        <dbReference type="ARBA" id="ARBA00023180"/>
    </source>
</evidence>
<dbReference type="InterPro" id="IPR013320">
    <property type="entry name" value="ConA-like_dom_sf"/>
</dbReference>
<dbReference type="InterPro" id="IPR017441">
    <property type="entry name" value="Protein_kinase_ATP_BS"/>
</dbReference>
<dbReference type="GO" id="GO:0005524">
    <property type="term" value="F:ATP binding"/>
    <property type="evidence" value="ECO:0007669"/>
    <property type="project" value="UniProtKB-UniRule"/>
</dbReference>
<dbReference type="Gene3D" id="3.30.200.20">
    <property type="entry name" value="Phosphorylase Kinase, domain 1"/>
    <property type="match status" value="1"/>
</dbReference>
<evidence type="ECO:0000256" key="14">
    <source>
        <dbReference type="ARBA" id="ARBA00023170"/>
    </source>
</evidence>
<feature type="compositionally biased region" description="Low complexity" evidence="17">
    <location>
        <begin position="286"/>
        <end position="306"/>
    </location>
</feature>
<evidence type="ECO:0000256" key="6">
    <source>
        <dbReference type="ARBA" id="ARBA00022692"/>
    </source>
</evidence>
<dbReference type="PROSITE" id="PS00107">
    <property type="entry name" value="PROTEIN_KINASE_ATP"/>
    <property type="match status" value="1"/>
</dbReference>
<dbReference type="CDD" id="cd06899">
    <property type="entry name" value="lectin_legume_LecRK_Arcelin_ConA"/>
    <property type="match status" value="1"/>
</dbReference>
<evidence type="ECO:0000256" key="18">
    <source>
        <dbReference type="SAM" id="Phobius"/>
    </source>
</evidence>
<dbReference type="AlphaFoldDB" id="A0A8T2SSB9"/>
<dbReference type="SUPFAM" id="SSF49899">
    <property type="entry name" value="Concanavalin A-like lectins/glucanases"/>
    <property type="match status" value="1"/>
</dbReference>
<dbReference type="PROSITE" id="PS00308">
    <property type="entry name" value="LECTIN_LEGUME_ALPHA"/>
    <property type="match status" value="1"/>
</dbReference>
<keyword evidence="8" id="KW-0430">Lectin</keyword>
<dbReference type="Gene3D" id="1.10.510.10">
    <property type="entry name" value="Transferase(Phosphotransferase) domain 1"/>
    <property type="match status" value="1"/>
</dbReference>
<keyword evidence="13 18" id="KW-0472">Membrane</keyword>
<organism evidence="20 21">
    <name type="scientific">Ceratopteris richardii</name>
    <name type="common">Triangle waterfern</name>
    <dbReference type="NCBI Taxonomy" id="49495"/>
    <lineage>
        <taxon>Eukaryota</taxon>
        <taxon>Viridiplantae</taxon>
        <taxon>Streptophyta</taxon>
        <taxon>Embryophyta</taxon>
        <taxon>Tracheophyta</taxon>
        <taxon>Polypodiopsida</taxon>
        <taxon>Polypodiidae</taxon>
        <taxon>Polypodiales</taxon>
        <taxon>Pteridineae</taxon>
        <taxon>Pteridaceae</taxon>
        <taxon>Parkerioideae</taxon>
        <taxon>Ceratopteris</taxon>
    </lineage>
</organism>
<keyword evidence="21" id="KW-1185">Reference proteome</keyword>
<dbReference type="InterPro" id="IPR011009">
    <property type="entry name" value="Kinase-like_dom_sf"/>
</dbReference>
<gene>
    <name evidence="20" type="ORF">KP509_18G034200</name>
</gene>
<accession>A0A8T2SSB9</accession>
<dbReference type="EMBL" id="CM035423">
    <property type="protein sequence ID" value="KAH7365548.1"/>
    <property type="molecule type" value="Genomic_DNA"/>
</dbReference>
<dbReference type="InterPro" id="IPR008271">
    <property type="entry name" value="Ser/Thr_kinase_AS"/>
</dbReference>
<evidence type="ECO:0000256" key="1">
    <source>
        <dbReference type="ARBA" id="ARBA00004251"/>
    </source>
</evidence>
<evidence type="ECO:0000313" key="20">
    <source>
        <dbReference type="EMBL" id="KAH7365548.1"/>
    </source>
</evidence>